<feature type="domain" description="Response regulatory" evidence="9">
    <location>
        <begin position="19"/>
        <end position="132"/>
    </location>
</feature>
<dbReference type="InterPro" id="IPR006447">
    <property type="entry name" value="Myb_dom_plants"/>
</dbReference>
<dbReference type="InterPro" id="IPR044825">
    <property type="entry name" value="GLK1/2-like"/>
</dbReference>
<accession>A0AAV9FJH5</accession>
<comment type="caution">
    <text evidence="11">The sequence shown here is derived from an EMBL/GenBank/DDBJ whole genome shotgun (WGS) entry which is preliminary data.</text>
</comment>
<dbReference type="PANTHER" id="PTHR31312">
    <property type="entry name" value="TRANSCRIPTION ACTIVATOR GLK1"/>
    <property type="match status" value="1"/>
</dbReference>
<reference evidence="11" key="2">
    <citation type="submission" date="2023-06" db="EMBL/GenBank/DDBJ databases">
        <authorList>
            <person name="Ma L."/>
            <person name="Liu K.-W."/>
            <person name="Li Z."/>
            <person name="Hsiao Y.-Y."/>
            <person name="Qi Y."/>
            <person name="Fu T."/>
            <person name="Tang G."/>
            <person name="Zhang D."/>
            <person name="Sun W.-H."/>
            <person name="Liu D.-K."/>
            <person name="Li Y."/>
            <person name="Chen G.-Z."/>
            <person name="Liu X.-D."/>
            <person name="Liao X.-Y."/>
            <person name="Jiang Y.-T."/>
            <person name="Yu X."/>
            <person name="Hao Y."/>
            <person name="Huang J."/>
            <person name="Zhao X.-W."/>
            <person name="Ke S."/>
            <person name="Chen Y.-Y."/>
            <person name="Wu W.-L."/>
            <person name="Hsu J.-L."/>
            <person name="Lin Y.-F."/>
            <person name="Huang M.-D."/>
            <person name="Li C.-Y."/>
            <person name="Huang L."/>
            <person name="Wang Z.-W."/>
            <person name="Zhao X."/>
            <person name="Zhong W.-Y."/>
            <person name="Peng D.-H."/>
            <person name="Ahmad S."/>
            <person name="Lan S."/>
            <person name="Zhang J.-S."/>
            <person name="Tsai W.-C."/>
            <person name="Van De Peer Y."/>
            <person name="Liu Z.-J."/>
        </authorList>
    </citation>
    <scope>NUCLEOTIDE SEQUENCE</scope>
    <source>
        <strain evidence="11">CP</strain>
        <tissue evidence="11">Leaves</tissue>
    </source>
</reference>
<dbReference type="GO" id="GO:0045893">
    <property type="term" value="P:positive regulation of DNA-templated transcription"/>
    <property type="evidence" value="ECO:0007669"/>
    <property type="project" value="InterPro"/>
</dbReference>
<evidence type="ECO:0000313" key="12">
    <source>
        <dbReference type="Proteomes" id="UP001180020"/>
    </source>
</evidence>
<evidence type="ECO:0000256" key="5">
    <source>
        <dbReference type="ARBA" id="ARBA00023242"/>
    </source>
</evidence>
<dbReference type="FunFam" id="1.10.10.60:FF:000007">
    <property type="entry name" value="Two-component response regulator"/>
    <property type="match status" value="1"/>
</dbReference>
<feature type="region of interest" description="Disordered" evidence="8">
    <location>
        <begin position="190"/>
        <end position="266"/>
    </location>
</feature>
<keyword evidence="2" id="KW-0805">Transcription regulation</keyword>
<comment type="subcellular location">
    <subcellularLocation>
        <location evidence="1">Nucleus</location>
    </subcellularLocation>
</comment>
<proteinExistence type="predicted"/>
<dbReference type="PANTHER" id="PTHR31312:SF4">
    <property type="entry name" value="TWO-COMPONENT RESPONSE REGULATOR-LIKE APRR2"/>
    <property type="match status" value="1"/>
</dbReference>
<evidence type="ECO:0000256" key="7">
    <source>
        <dbReference type="PROSITE-ProRule" id="PRU00169"/>
    </source>
</evidence>
<dbReference type="PROSITE" id="PS50110">
    <property type="entry name" value="RESPONSE_REGULATORY"/>
    <property type="match status" value="1"/>
</dbReference>
<dbReference type="InterPro" id="IPR017930">
    <property type="entry name" value="Myb_dom"/>
</dbReference>
<dbReference type="InterPro" id="IPR009057">
    <property type="entry name" value="Homeodomain-like_sf"/>
</dbReference>
<dbReference type="GO" id="GO:0003700">
    <property type="term" value="F:DNA-binding transcription factor activity"/>
    <property type="evidence" value="ECO:0007669"/>
    <property type="project" value="InterPro"/>
</dbReference>
<feature type="compositionally biased region" description="Basic and acidic residues" evidence="8">
    <location>
        <begin position="168"/>
        <end position="178"/>
    </location>
</feature>
<comment type="caution">
    <text evidence="7">Lacks conserved residue(s) required for the propagation of feature annotation.</text>
</comment>
<protein>
    <submittedName>
        <fullName evidence="11">Two-component response regulator-like APRR2</fullName>
    </submittedName>
</protein>
<evidence type="ECO:0000256" key="1">
    <source>
        <dbReference type="ARBA" id="ARBA00004123"/>
    </source>
</evidence>
<evidence type="ECO:0000256" key="3">
    <source>
        <dbReference type="ARBA" id="ARBA00023125"/>
    </source>
</evidence>
<dbReference type="EMBL" id="JAUJYO010000001">
    <property type="protein sequence ID" value="KAK1324608.1"/>
    <property type="molecule type" value="Genomic_DNA"/>
</dbReference>
<feature type="domain" description="HTH myb-type" evidence="10">
    <location>
        <begin position="262"/>
        <end position="321"/>
    </location>
</feature>
<dbReference type="GO" id="GO:0000160">
    <property type="term" value="P:phosphorelay signal transduction system"/>
    <property type="evidence" value="ECO:0007669"/>
    <property type="project" value="InterPro"/>
</dbReference>
<evidence type="ECO:0000256" key="2">
    <source>
        <dbReference type="ARBA" id="ARBA00023015"/>
    </source>
</evidence>
<name>A0AAV9FJH5_ACOCL</name>
<dbReference type="Gene3D" id="3.40.50.2300">
    <property type="match status" value="1"/>
</dbReference>
<reference evidence="11" key="1">
    <citation type="journal article" date="2023" name="Nat. Commun.">
        <title>Diploid and tetraploid genomes of Acorus and the evolution of monocots.</title>
        <authorList>
            <person name="Ma L."/>
            <person name="Liu K.W."/>
            <person name="Li Z."/>
            <person name="Hsiao Y.Y."/>
            <person name="Qi Y."/>
            <person name="Fu T."/>
            <person name="Tang G.D."/>
            <person name="Zhang D."/>
            <person name="Sun W.H."/>
            <person name="Liu D.K."/>
            <person name="Li Y."/>
            <person name="Chen G.Z."/>
            <person name="Liu X.D."/>
            <person name="Liao X.Y."/>
            <person name="Jiang Y.T."/>
            <person name="Yu X."/>
            <person name="Hao Y."/>
            <person name="Huang J."/>
            <person name="Zhao X.W."/>
            <person name="Ke S."/>
            <person name="Chen Y.Y."/>
            <person name="Wu W.L."/>
            <person name="Hsu J.L."/>
            <person name="Lin Y.F."/>
            <person name="Huang M.D."/>
            <person name="Li C.Y."/>
            <person name="Huang L."/>
            <person name="Wang Z.W."/>
            <person name="Zhao X."/>
            <person name="Zhong W.Y."/>
            <person name="Peng D.H."/>
            <person name="Ahmad S."/>
            <person name="Lan S."/>
            <person name="Zhang J.S."/>
            <person name="Tsai W.C."/>
            <person name="Van de Peer Y."/>
            <person name="Liu Z.J."/>
        </authorList>
    </citation>
    <scope>NUCLEOTIDE SEQUENCE</scope>
    <source>
        <strain evidence="11">CP</strain>
    </source>
</reference>
<dbReference type="InterPro" id="IPR001789">
    <property type="entry name" value="Sig_transdc_resp-reg_receiver"/>
</dbReference>
<dbReference type="SMART" id="SM00448">
    <property type="entry name" value="REC"/>
    <property type="match status" value="1"/>
</dbReference>
<evidence type="ECO:0000313" key="11">
    <source>
        <dbReference type="EMBL" id="KAK1324608.1"/>
    </source>
</evidence>
<feature type="compositionally biased region" description="Basic and acidic residues" evidence="8">
    <location>
        <begin position="242"/>
        <end position="254"/>
    </location>
</feature>
<keyword evidence="12" id="KW-1185">Reference proteome</keyword>
<feature type="region of interest" description="Disordered" evidence="8">
    <location>
        <begin position="152"/>
        <end position="178"/>
    </location>
</feature>
<feature type="compositionally biased region" description="Polar residues" evidence="8">
    <location>
        <begin position="155"/>
        <end position="167"/>
    </location>
</feature>
<dbReference type="NCBIfam" id="TIGR01557">
    <property type="entry name" value="myb_SHAQKYF"/>
    <property type="match status" value="1"/>
</dbReference>
<dbReference type="Pfam" id="PF00072">
    <property type="entry name" value="Response_reg"/>
    <property type="match status" value="1"/>
</dbReference>
<dbReference type="SUPFAM" id="SSF52172">
    <property type="entry name" value="CheY-like"/>
    <property type="match status" value="1"/>
</dbReference>
<dbReference type="InterPro" id="IPR001005">
    <property type="entry name" value="SANT/Myb"/>
</dbReference>
<evidence type="ECO:0000259" key="10">
    <source>
        <dbReference type="PROSITE" id="PS51294"/>
    </source>
</evidence>
<organism evidence="11 12">
    <name type="scientific">Acorus calamus</name>
    <name type="common">Sweet flag</name>
    <dbReference type="NCBI Taxonomy" id="4465"/>
    <lineage>
        <taxon>Eukaryota</taxon>
        <taxon>Viridiplantae</taxon>
        <taxon>Streptophyta</taxon>
        <taxon>Embryophyta</taxon>
        <taxon>Tracheophyta</taxon>
        <taxon>Spermatophyta</taxon>
        <taxon>Magnoliopsida</taxon>
        <taxon>Liliopsida</taxon>
        <taxon>Acoraceae</taxon>
        <taxon>Acorus</taxon>
    </lineage>
</organism>
<feature type="compositionally biased region" description="Basic and acidic residues" evidence="8">
    <location>
        <begin position="212"/>
        <end position="226"/>
    </location>
</feature>
<dbReference type="InterPro" id="IPR011006">
    <property type="entry name" value="CheY-like_superfamily"/>
</dbReference>
<dbReference type="GO" id="GO:0000976">
    <property type="term" value="F:transcription cis-regulatory region binding"/>
    <property type="evidence" value="ECO:0007669"/>
    <property type="project" value="TreeGrafter"/>
</dbReference>
<comment type="subunit">
    <text evidence="6">Binds the target DNA as a monomer.</text>
</comment>
<keyword evidence="3" id="KW-0238">DNA-binding</keyword>
<sequence length="490" mass="55365">MVCSSEDFQCWEGFPRGLRVLLLNEDVASTSDMKSKLEEMDYIVSSFCDMNNALQAISSKAEGFHIAIVEVTAENIDGSLKFLEQAKDLPTIITSDHCRMTTMMKCVSHGAAGFLQKPLSEDNLSNIWKHVVHKAFNAGGSLLIKEDIHVKTKTENPTSADSTTQSKQVERTSDLQESEKDLIMELEKVISIEPKSADNTTSSSTTSASPAMEKEIDLAERSKTEEFCTDNETLKSTEQCEECNKEGQVEEQRAPSHGHQRNRKRMKVEWTPELHKQFVKAVELLGTDRAIPSKILKHMNVEGLTRHNVSSHLQKYRNRRTILPKIDDKFWPPQQRIYGQRPVMAMTNGPMTPPHQMYSVWGHPSYQPWVPSGYPVWVPPPPHPGNWVWNAYHPQMRADAWGCPVTPSQGSPAPFPPPYPSRYPIVNTDDEGILRDIRPTEKEIDCMVEEVMSKPCLPLPIGLKPPATETVLTELHRLGIRRIPPPRRTT</sequence>
<evidence type="ECO:0000256" key="6">
    <source>
        <dbReference type="ARBA" id="ARBA00061767"/>
    </source>
</evidence>
<dbReference type="GO" id="GO:0005634">
    <property type="term" value="C:nucleus"/>
    <property type="evidence" value="ECO:0007669"/>
    <property type="project" value="UniProtKB-SubCell"/>
</dbReference>
<evidence type="ECO:0000256" key="4">
    <source>
        <dbReference type="ARBA" id="ARBA00023163"/>
    </source>
</evidence>
<feature type="compositionally biased region" description="Basic residues" evidence="8">
    <location>
        <begin position="256"/>
        <end position="266"/>
    </location>
</feature>
<dbReference type="Gene3D" id="1.10.10.60">
    <property type="entry name" value="Homeodomain-like"/>
    <property type="match status" value="1"/>
</dbReference>
<dbReference type="AlphaFoldDB" id="A0AAV9FJH5"/>
<dbReference type="Proteomes" id="UP001180020">
    <property type="component" value="Unassembled WGS sequence"/>
</dbReference>
<dbReference type="SUPFAM" id="SSF46689">
    <property type="entry name" value="Homeodomain-like"/>
    <property type="match status" value="1"/>
</dbReference>
<dbReference type="PROSITE" id="PS51294">
    <property type="entry name" value="HTH_MYB"/>
    <property type="match status" value="1"/>
</dbReference>
<dbReference type="FunFam" id="3.40.50.2300:FF:000206">
    <property type="entry name" value="Two-component response regulator-like APRR2"/>
    <property type="match status" value="1"/>
</dbReference>
<gene>
    <name evidence="11" type="primary">APRR2</name>
    <name evidence="11" type="ORF">QJS10_CPA01g02880</name>
</gene>
<evidence type="ECO:0000256" key="8">
    <source>
        <dbReference type="SAM" id="MobiDB-lite"/>
    </source>
</evidence>
<keyword evidence="4" id="KW-0804">Transcription</keyword>
<dbReference type="Pfam" id="PF00249">
    <property type="entry name" value="Myb_DNA-binding"/>
    <property type="match status" value="1"/>
</dbReference>
<keyword evidence="5" id="KW-0539">Nucleus</keyword>
<evidence type="ECO:0000259" key="9">
    <source>
        <dbReference type="PROSITE" id="PS50110"/>
    </source>
</evidence>